<feature type="region of interest" description="Disordered" evidence="2">
    <location>
        <begin position="1"/>
        <end position="21"/>
    </location>
</feature>
<dbReference type="EMBL" id="UYSU01032206">
    <property type="protein sequence ID" value="VDL88630.1"/>
    <property type="molecule type" value="Genomic_DNA"/>
</dbReference>
<dbReference type="STRING" id="70667.A0A183SDE7"/>
<evidence type="ECO:0000313" key="5">
    <source>
        <dbReference type="Proteomes" id="UP000275846"/>
    </source>
</evidence>
<gene>
    <name evidence="4" type="ORF">SSLN_LOCUS2245</name>
</gene>
<keyword evidence="1" id="KW-0175">Coiled coil</keyword>
<reference evidence="6" key="1">
    <citation type="submission" date="2016-06" db="UniProtKB">
        <authorList>
            <consortium name="WormBaseParasite"/>
        </authorList>
    </citation>
    <scope>IDENTIFICATION</scope>
</reference>
<dbReference type="AlphaFoldDB" id="A0A183SDE7"/>
<feature type="domain" description="Myosin tail" evidence="3">
    <location>
        <begin position="2"/>
        <end position="271"/>
    </location>
</feature>
<dbReference type="Proteomes" id="UP000275846">
    <property type="component" value="Unassembled WGS sequence"/>
</dbReference>
<dbReference type="OrthoDB" id="2018427at2759"/>
<evidence type="ECO:0000313" key="6">
    <source>
        <dbReference type="WBParaSite" id="SSLN_0000231501-mRNA-1"/>
    </source>
</evidence>
<protein>
    <submittedName>
        <fullName evidence="6">Paramyosin</fullName>
    </submittedName>
</protein>
<dbReference type="GO" id="GO:0016459">
    <property type="term" value="C:myosin complex"/>
    <property type="evidence" value="ECO:0007669"/>
    <property type="project" value="InterPro"/>
</dbReference>
<name>A0A183SDE7_SCHSO</name>
<dbReference type="WBParaSite" id="SSLN_0000231501-mRNA-1">
    <property type="protein sequence ID" value="SSLN_0000231501-mRNA-1"/>
    <property type="gene ID" value="SSLN_0000231501"/>
</dbReference>
<feature type="region of interest" description="Disordered" evidence="2">
    <location>
        <begin position="228"/>
        <end position="247"/>
    </location>
</feature>
<proteinExistence type="predicted"/>
<evidence type="ECO:0000256" key="1">
    <source>
        <dbReference type="ARBA" id="ARBA00023054"/>
    </source>
</evidence>
<accession>A0A183SDE7</accession>
<reference evidence="4 5" key="2">
    <citation type="submission" date="2018-11" db="EMBL/GenBank/DDBJ databases">
        <authorList>
            <consortium name="Pathogen Informatics"/>
        </authorList>
    </citation>
    <scope>NUCLEOTIDE SEQUENCE [LARGE SCALE GENOMIC DNA]</scope>
    <source>
        <strain evidence="4 5">NST_G2</strain>
    </source>
</reference>
<sequence length="278" mass="32036">MRIAELEERLEEERSFRNKNQRETCEYALEIESLNQRLEEANETINQQLDVIKRREAESAMVQKERDILKQTHEADAASARRRFQASLNEQQAELEDMRKSKSKLEKERSELFQEVEKLANELSKVQKLNEALEGKIDGLESHSTRLKAGSEDLLRQLAEMKARNSSLMAGEAENVKNLDKTNNALSIAQRQVTALQKELDDLKRQLNEEISSREHLQSRQTLLQTELESAEARAEDEAENAAQVQQQLSKTNAELGALRNRHERELGDLQAEMDELK</sequence>
<organism evidence="6">
    <name type="scientific">Schistocephalus solidus</name>
    <name type="common">Tapeworm</name>
    <dbReference type="NCBI Taxonomy" id="70667"/>
    <lineage>
        <taxon>Eukaryota</taxon>
        <taxon>Metazoa</taxon>
        <taxon>Spiralia</taxon>
        <taxon>Lophotrochozoa</taxon>
        <taxon>Platyhelminthes</taxon>
        <taxon>Cestoda</taxon>
        <taxon>Eucestoda</taxon>
        <taxon>Diphyllobothriidea</taxon>
        <taxon>Diphyllobothriidae</taxon>
        <taxon>Schistocephalus</taxon>
    </lineage>
</organism>
<evidence type="ECO:0000313" key="4">
    <source>
        <dbReference type="EMBL" id="VDL88630.1"/>
    </source>
</evidence>
<keyword evidence="5" id="KW-1185">Reference proteome</keyword>
<dbReference type="Pfam" id="PF01576">
    <property type="entry name" value="Myosin_tail_1"/>
    <property type="match status" value="1"/>
</dbReference>
<evidence type="ECO:0000256" key="2">
    <source>
        <dbReference type="SAM" id="MobiDB-lite"/>
    </source>
</evidence>
<evidence type="ECO:0000259" key="3">
    <source>
        <dbReference type="Pfam" id="PF01576"/>
    </source>
</evidence>
<dbReference type="InterPro" id="IPR002928">
    <property type="entry name" value="Myosin_tail"/>
</dbReference>